<sequence>MSRFEKYHTKPKNQFASMTLILILACAAVMIGIYIYAKSSIVIEAPKKDLGEKIIIELPSGKQVFTYENLIVQKDDKLIYKGERNTLDLTGGVIKYEDWD</sequence>
<dbReference type="AlphaFoldDB" id="A0A2N0Z8U5"/>
<keyword evidence="1" id="KW-1133">Transmembrane helix</keyword>
<keyword evidence="1" id="KW-0812">Transmembrane</keyword>
<dbReference type="Proteomes" id="UP000233343">
    <property type="component" value="Unassembled WGS sequence"/>
</dbReference>
<gene>
    <name evidence="2" type="ORF">CWS20_26405</name>
</gene>
<comment type="caution">
    <text evidence="2">The sequence shown here is derived from an EMBL/GenBank/DDBJ whole genome shotgun (WGS) entry which is preliminary data.</text>
</comment>
<keyword evidence="1" id="KW-0472">Membrane</keyword>
<keyword evidence="3" id="KW-1185">Reference proteome</keyword>
<dbReference type="PROSITE" id="PS51257">
    <property type="entry name" value="PROKAR_LIPOPROTEIN"/>
    <property type="match status" value="1"/>
</dbReference>
<organism evidence="2 3">
    <name type="scientific">Cytobacillus horneckiae</name>
    <dbReference type="NCBI Taxonomy" id="549687"/>
    <lineage>
        <taxon>Bacteria</taxon>
        <taxon>Bacillati</taxon>
        <taxon>Bacillota</taxon>
        <taxon>Bacilli</taxon>
        <taxon>Bacillales</taxon>
        <taxon>Bacillaceae</taxon>
        <taxon>Cytobacillus</taxon>
    </lineage>
</organism>
<evidence type="ECO:0000256" key="1">
    <source>
        <dbReference type="SAM" id="Phobius"/>
    </source>
</evidence>
<dbReference type="EMBL" id="PISD01000084">
    <property type="protein sequence ID" value="PKG25910.1"/>
    <property type="molecule type" value="Genomic_DNA"/>
</dbReference>
<accession>A0A2N0Z8U5</accession>
<reference evidence="2 3" key="1">
    <citation type="journal article" date="2010" name="Int. J. Syst. Evol. Microbiol.">
        <title>Bacillus horneckiae sp. nov., isolated from a spacecraft-assembly clean room.</title>
        <authorList>
            <person name="Vaishampayan P."/>
            <person name="Probst A."/>
            <person name="Krishnamurthi S."/>
            <person name="Ghosh S."/>
            <person name="Osman S."/>
            <person name="McDowall A."/>
            <person name="Ruckmani A."/>
            <person name="Mayilraj S."/>
            <person name="Venkateswaran K."/>
        </authorList>
    </citation>
    <scope>NUCLEOTIDE SEQUENCE [LARGE SCALE GENOMIC DNA]</scope>
    <source>
        <strain evidence="3">1PO1SC</strain>
    </source>
</reference>
<evidence type="ECO:0000313" key="3">
    <source>
        <dbReference type="Proteomes" id="UP000233343"/>
    </source>
</evidence>
<name>A0A2N0Z8U5_9BACI</name>
<feature type="transmembrane region" description="Helical" evidence="1">
    <location>
        <begin position="15"/>
        <end position="37"/>
    </location>
</feature>
<evidence type="ECO:0000313" key="2">
    <source>
        <dbReference type="EMBL" id="PKG25910.1"/>
    </source>
</evidence>
<dbReference type="RefSeq" id="WP_066196605.1">
    <property type="nucleotide sequence ID" value="NZ_CP194732.1"/>
</dbReference>
<protein>
    <submittedName>
        <fullName evidence="2">Uncharacterized protein</fullName>
    </submittedName>
</protein>
<proteinExistence type="predicted"/>